<keyword evidence="6" id="KW-0206">Cytoskeleton</keyword>
<dbReference type="GO" id="GO:2000601">
    <property type="term" value="P:positive regulation of Arp2/3 complex-mediated actin nucleation"/>
    <property type="evidence" value="ECO:0007669"/>
    <property type="project" value="TreeGrafter"/>
</dbReference>
<dbReference type="InterPro" id="IPR028288">
    <property type="entry name" value="SCAR/WAVE_fam"/>
</dbReference>
<evidence type="ECO:0000313" key="9">
    <source>
        <dbReference type="Proteomes" id="UP000265120"/>
    </source>
</evidence>
<dbReference type="FunFam" id="1.20.5.340:FF:000012">
    <property type="entry name" value="Wiskott-Aldrich syndrome protein family member 1"/>
    <property type="match status" value="1"/>
</dbReference>
<reference evidence="8 9" key="1">
    <citation type="journal article" date="2014" name="Nat. Genet.">
        <title>Whole-genome sequence of a flatfish provides insights into ZW sex chromosome evolution and adaptation to a benthic lifestyle.</title>
        <authorList>
            <person name="Chen S."/>
            <person name="Zhang G."/>
            <person name="Shao C."/>
            <person name="Huang Q."/>
            <person name="Liu G."/>
            <person name="Zhang P."/>
            <person name="Song W."/>
            <person name="An N."/>
            <person name="Chalopin D."/>
            <person name="Volff J.N."/>
            <person name="Hong Y."/>
            <person name="Li Q."/>
            <person name="Sha Z."/>
            <person name="Zhou H."/>
            <person name="Xie M."/>
            <person name="Yu Q."/>
            <person name="Liu Y."/>
            <person name="Xiang H."/>
            <person name="Wang N."/>
            <person name="Wu K."/>
            <person name="Yang C."/>
            <person name="Zhou Q."/>
            <person name="Liao X."/>
            <person name="Yang L."/>
            <person name="Hu Q."/>
            <person name="Zhang J."/>
            <person name="Meng L."/>
            <person name="Jin L."/>
            <person name="Tian Y."/>
            <person name="Lian J."/>
            <person name="Yang J."/>
            <person name="Miao G."/>
            <person name="Liu S."/>
            <person name="Liang Z."/>
            <person name="Yan F."/>
            <person name="Li Y."/>
            <person name="Sun B."/>
            <person name="Zhang H."/>
            <person name="Zhang J."/>
            <person name="Zhu Y."/>
            <person name="Du M."/>
            <person name="Zhao Y."/>
            <person name="Schartl M."/>
            <person name="Tang Q."/>
            <person name="Wang J."/>
        </authorList>
    </citation>
    <scope>NUCLEOTIDE SEQUENCE</scope>
</reference>
<dbReference type="GO" id="GO:0005856">
    <property type="term" value="C:cytoskeleton"/>
    <property type="evidence" value="ECO:0007669"/>
    <property type="project" value="UniProtKB-SubCell"/>
</dbReference>
<sequence length="255" mass="29420">MPLVKRVIQPRHLCRSAVPEGGSDELEFVANKSLSSIILQLSSLSQHAESVFRELFHEANVFCARANSLQDRIDRLAVKVTQLDSGEEEVSLRVINLRKAFRSSTLQDQQLLSNGSMTDAVADLYNSSDRPPPLNTLTVYREDSVDAMKFYSDPLFFFDLWRERMLQDTEEKRKLRRRQKVTVLFKLWVSLQHGDTGLNLIGPSLDREGRRVRKARNRRQEWNMMSVDRELRSDRSRPQTLSRGASSESLWWPGG</sequence>
<evidence type="ECO:0000256" key="7">
    <source>
        <dbReference type="SAM" id="MobiDB-lite"/>
    </source>
</evidence>
<organism evidence="8 9">
    <name type="scientific">Cynoglossus semilaevis</name>
    <name type="common">Tongue sole</name>
    <dbReference type="NCBI Taxonomy" id="244447"/>
    <lineage>
        <taxon>Eukaryota</taxon>
        <taxon>Metazoa</taxon>
        <taxon>Chordata</taxon>
        <taxon>Craniata</taxon>
        <taxon>Vertebrata</taxon>
        <taxon>Euteleostomi</taxon>
        <taxon>Actinopterygii</taxon>
        <taxon>Neopterygii</taxon>
        <taxon>Teleostei</taxon>
        <taxon>Neoteleostei</taxon>
        <taxon>Acanthomorphata</taxon>
        <taxon>Carangaria</taxon>
        <taxon>Pleuronectiformes</taxon>
        <taxon>Pleuronectoidei</taxon>
        <taxon>Cynoglossidae</taxon>
        <taxon>Cynoglossinae</taxon>
        <taxon>Cynoglossus</taxon>
    </lineage>
</organism>
<evidence type="ECO:0000256" key="3">
    <source>
        <dbReference type="ARBA" id="ARBA00022490"/>
    </source>
</evidence>
<reference evidence="8" key="2">
    <citation type="submission" date="2025-08" db="UniProtKB">
        <authorList>
            <consortium name="Ensembl"/>
        </authorList>
    </citation>
    <scope>IDENTIFICATION</scope>
</reference>
<keyword evidence="5" id="KW-0009">Actin-binding</keyword>
<protein>
    <submittedName>
        <fullName evidence="8">WASP family member 3a</fullName>
    </submittedName>
</protein>
<keyword evidence="4" id="KW-0597">Phosphoprotein</keyword>
<dbReference type="Proteomes" id="UP000265120">
    <property type="component" value="Chromosome 19"/>
</dbReference>
<name>A0A3P8WWR9_CYNSE</name>
<keyword evidence="3" id="KW-0963">Cytoplasm</keyword>
<evidence type="ECO:0000256" key="1">
    <source>
        <dbReference type="ARBA" id="ARBA00004245"/>
    </source>
</evidence>
<dbReference type="GO" id="GO:0030036">
    <property type="term" value="P:actin cytoskeleton organization"/>
    <property type="evidence" value="ECO:0007669"/>
    <property type="project" value="InterPro"/>
</dbReference>
<dbReference type="GO" id="GO:0071933">
    <property type="term" value="F:Arp2/3 complex binding"/>
    <property type="evidence" value="ECO:0007669"/>
    <property type="project" value="TreeGrafter"/>
</dbReference>
<comment type="similarity">
    <text evidence="2">Belongs to the SCAR/WAVE family.</text>
</comment>
<feature type="region of interest" description="Disordered" evidence="7">
    <location>
        <begin position="228"/>
        <end position="255"/>
    </location>
</feature>
<keyword evidence="9" id="KW-1185">Reference proteome</keyword>
<dbReference type="Gene3D" id="1.20.5.340">
    <property type="match status" value="1"/>
</dbReference>
<dbReference type="InParanoid" id="A0A3P8WWR9"/>
<accession>A0A3P8WWR9</accession>
<evidence type="ECO:0000256" key="5">
    <source>
        <dbReference type="ARBA" id="ARBA00023203"/>
    </source>
</evidence>
<dbReference type="AlphaFoldDB" id="A0A3P8WWR9"/>
<reference evidence="8" key="3">
    <citation type="submission" date="2025-09" db="UniProtKB">
        <authorList>
            <consortium name="Ensembl"/>
        </authorList>
    </citation>
    <scope>IDENTIFICATION</scope>
</reference>
<dbReference type="GO" id="GO:0034237">
    <property type="term" value="F:protein kinase A regulatory subunit binding"/>
    <property type="evidence" value="ECO:0007669"/>
    <property type="project" value="TreeGrafter"/>
</dbReference>
<dbReference type="PANTHER" id="PTHR12902">
    <property type="entry name" value="WASP-1"/>
    <property type="match status" value="1"/>
</dbReference>
<evidence type="ECO:0000256" key="2">
    <source>
        <dbReference type="ARBA" id="ARBA00006993"/>
    </source>
</evidence>
<dbReference type="STRING" id="244447.ENSCSEP00000029836"/>
<feature type="compositionally biased region" description="Basic and acidic residues" evidence="7">
    <location>
        <begin position="228"/>
        <end position="237"/>
    </location>
</feature>
<dbReference type="GO" id="GO:0031209">
    <property type="term" value="C:SCAR complex"/>
    <property type="evidence" value="ECO:0007669"/>
    <property type="project" value="TreeGrafter"/>
</dbReference>
<dbReference type="GO" id="GO:0030027">
    <property type="term" value="C:lamellipodium"/>
    <property type="evidence" value="ECO:0007669"/>
    <property type="project" value="TreeGrafter"/>
</dbReference>
<dbReference type="Gene3D" id="6.10.280.150">
    <property type="match status" value="1"/>
</dbReference>
<evidence type="ECO:0000256" key="4">
    <source>
        <dbReference type="ARBA" id="ARBA00022553"/>
    </source>
</evidence>
<comment type="subcellular location">
    <subcellularLocation>
        <location evidence="1">Cytoplasm</location>
        <location evidence="1">Cytoskeleton</location>
    </subcellularLocation>
</comment>
<dbReference type="GeneTree" id="ENSGT00950000182962"/>
<dbReference type="Ensembl" id="ENSCSET00000030240.1">
    <property type="protein sequence ID" value="ENSCSEP00000029836.1"/>
    <property type="gene ID" value="ENSCSEG00000019129.1"/>
</dbReference>
<evidence type="ECO:0000313" key="8">
    <source>
        <dbReference type="Ensembl" id="ENSCSEP00000029836.1"/>
    </source>
</evidence>
<dbReference type="GO" id="GO:0003779">
    <property type="term" value="F:actin binding"/>
    <property type="evidence" value="ECO:0007669"/>
    <property type="project" value="UniProtKB-KW"/>
</dbReference>
<feature type="compositionally biased region" description="Polar residues" evidence="7">
    <location>
        <begin position="238"/>
        <end position="249"/>
    </location>
</feature>
<dbReference type="OMA" id="VFCARAN"/>
<dbReference type="PANTHER" id="PTHR12902:SF7">
    <property type="entry name" value="ACTIN-BINDING PROTEIN WASF3"/>
    <property type="match status" value="1"/>
</dbReference>
<evidence type="ECO:0000256" key="6">
    <source>
        <dbReference type="ARBA" id="ARBA00023212"/>
    </source>
</evidence>
<proteinExistence type="inferred from homology"/>